<feature type="domain" description="Methyltransferase FkbM" evidence="1">
    <location>
        <begin position="49"/>
        <end position="209"/>
    </location>
</feature>
<keyword evidence="2" id="KW-0489">Methyltransferase</keyword>
<dbReference type="AlphaFoldDB" id="A0A146G579"/>
<accession>A0A146G579</accession>
<dbReference type="RefSeq" id="WP_075077852.1">
    <property type="nucleotide sequence ID" value="NZ_BDCO01000002.1"/>
</dbReference>
<dbReference type="InterPro" id="IPR029063">
    <property type="entry name" value="SAM-dependent_MTases_sf"/>
</dbReference>
<dbReference type="Pfam" id="PF05050">
    <property type="entry name" value="Methyltransf_21"/>
    <property type="match status" value="1"/>
</dbReference>
<organism evidence="2 3">
    <name type="scientific">Terrimicrobium sacchariphilum</name>
    <dbReference type="NCBI Taxonomy" id="690879"/>
    <lineage>
        <taxon>Bacteria</taxon>
        <taxon>Pseudomonadati</taxon>
        <taxon>Verrucomicrobiota</taxon>
        <taxon>Terrimicrobiia</taxon>
        <taxon>Terrimicrobiales</taxon>
        <taxon>Terrimicrobiaceae</taxon>
        <taxon>Terrimicrobium</taxon>
    </lineage>
</organism>
<dbReference type="GO" id="GO:0008171">
    <property type="term" value="F:O-methyltransferase activity"/>
    <property type="evidence" value="ECO:0007669"/>
    <property type="project" value="TreeGrafter"/>
</dbReference>
<evidence type="ECO:0000259" key="1">
    <source>
        <dbReference type="Pfam" id="PF05050"/>
    </source>
</evidence>
<gene>
    <name evidence="2" type="ORF">TSACC_2385</name>
</gene>
<dbReference type="EMBL" id="BDCO01000002">
    <property type="protein sequence ID" value="GAT31988.1"/>
    <property type="molecule type" value="Genomic_DNA"/>
</dbReference>
<dbReference type="OrthoDB" id="292760at2"/>
<reference evidence="3" key="1">
    <citation type="journal article" date="2017" name="Genome Announc.">
        <title>Draft Genome Sequence of Terrimicrobium sacchariphilum NM-5T, a Facultative Anaerobic Soil Bacterium of the Class Spartobacteria.</title>
        <authorList>
            <person name="Qiu Y.L."/>
            <person name="Tourlousse D.M."/>
            <person name="Matsuura N."/>
            <person name="Ohashi A."/>
            <person name="Sekiguchi Y."/>
        </authorList>
    </citation>
    <scope>NUCLEOTIDE SEQUENCE [LARGE SCALE GENOMIC DNA]</scope>
    <source>
        <strain evidence="3">NM-5</strain>
    </source>
</reference>
<dbReference type="InterPro" id="IPR053188">
    <property type="entry name" value="FkbM_Methyltransferase"/>
</dbReference>
<dbReference type="SUPFAM" id="SSF53335">
    <property type="entry name" value="S-adenosyl-L-methionine-dependent methyltransferases"/>
    <property type="match status" value="1"/>
</dbReference>
<comment type="caution">
    <text evidence="2">The sequence shown here is derived from an EMBL/GenBank/DDBJ whole genome shotgun (WGS) entry which is preliminary data.</text>
</comment>
<dbReference type="InterPro" id="IPR006342">
    <property type="entry name" value="FkbM_mtfrase"/>
</dbReference>
<dbReference type="NCBIfam" id="TIGR01444">
    <property type="entry name" value="fkbM_fam"/>
    <property type="match status" value="1"/>
</dbReference>
<evidence type="ECO:0000313" key="3">
    <source>
        <dbReference type="Proteomes" id="UP000076023"/>
    </source>
</evidence>
<dbReference type="InParanoid" id="A0A146G579"/>
<evidence type="ECO:0000313" key="2">
    <source>
        <dbReference type="EMBL" id="GAT31988.1"/>
    </source>
</evidence>
<dbReference type="GO" id="GO:0032259">
    <property type="term" value="P:methylation"/>
    <property type="evidence" value="ECO:0007669"/>
    <property type="project" value="UniProtKB-KW"/>
</dbReference>
<dbReference type="Proteomes" id="UP000076023">
    <property type="component" value="Unassembled WGS sequence"/>
</dbReference>
<dbReference type="Gene3D" id="3.40.50.150">
    <property type="entry name" value="Vaccinia Virus protein VP39"/>
    <property type="match status" value="1"/>
</dbReference>
<name>A0A146G579_TERSA</name>
<dbReference type="STRING" id="690879.TSACC_2385"/>
<proteinExistence type="predicted"/>
<dbReference type="PANTHER" id="PTHR36973:SF4">
    <property type="entry name" value="NODULATION PROTEIN"/>
    <property type="match status" value="1"/>
</dbReference>
<protein>
    <submittedName>
        <fullName evidence="2">Methyltransferase, FkbM family</fullName>
    </submittedName>
</protein>
<dbReference type="PANTHER" id="PTHR36973">
    <property type="entry name" value="SLL1456 PROTEIN-RELATED"/>
    <property type="match status" value="1"/>
</dbReference>
<keyword evidence="3" id="KW-1185">Reference proteome</keyword>
<keyword evidence="2" id="KW-0808">Transferase</keyword>
<sequence>MLRRLATSSLRKLGFELRRIDSVRRTCSPLEEFLKTWTQIGVPPTFIIDVGANHGKWTRTALQYFPRASYLLVEPQEELRKYSEELLGKTDIRWLTAGVGDQVGELQLSLMSRDDSSNFRLSKEEAGRLGISQRAVPITTLDEIARSEGRVPEMVKIDAEGLDLRVLKGASTLLGKTEVFLVESGVCCLELENSFHAIYSFLSSHGYRLFDFTDFNRAPRSRTLWLTEMVFVREDSAAWRHDLLRSYE</sequence>